<evidence type="ECO:0000256" key="2">
    <source>
        <dbReference type="ARBA" id="ARBA00023027"/>
    </source>
</evidence>
<dbReference type="HOGENOM" id="CLU_057081_0_0_6"/>
<keyword evidence="2" id="KW-0520">NAD</keyword>
<dbReference type="Pfam" id="PF01916">
    <property type="entry name" value="DS"/>
    <property type="match status" value="1"/>
</dbReference>
<dbReference type="InterPro" id="IPR002773">
    <property type="entry name" value="Deoxyhypusine_synthase"/>
</dbReference>
<accession>A0A077PB77</accession>
<name>A0A077PB77_XENBV</name>
<dbReference type="InterPro" id="IPR029035">
    <property type="entry name" value="DHS-like_NAD/FAD-binding_dom"/>
</dbReference>
<evidence type="ECO:0000313" key="3">
    <source>
        <dbReference type="EMBL" id="CDH06966.1"/>
    </source>
</evidence>
<dbReference type="RefSeq" id="WP_038258581.1">
    <property type="nucleotide sequence ID" value="NZ_CAWLUU010000218.1"/>
</dbReference>
<dbReference type="EMBL" id="CBSX010000169">
    <property type="protein sequence ID" value="CDH06966.1"/>
    <property type="molecule type" value="Genomic_DNA"/>
</dbReference>
<protein>
    <submittedName>
        <fullName evidence="3">Deoxyhypusine synthase</fullName>
    </submittedName>
</protein>
<dbReference type="Gene3D" id="3.40.910.10">
    <property type="entry name" value="Deoxyhypusine synthase"/>
    <property type="match status" value="1"/>
</dbReference>
<dbReference type="PANTHER" id="PTHR11703:SF0">
    <property type="entry name" value="DEOXYHYPUSINE SYNTHASE"/>
    <property type="match status" value="1"/>
</dbReference>
<dbReference type="PANTHER" id="PTHR11703">
    <property type="entry name" value="DEOXYHYPUSINE SYNTHASE"/>
    <property type="match status" value="1"/>
</dbReference>
<dbReference type="GO" id="GO:0034038">
    <property type="term" value="F:deoxyhypusine synthase activity"/>
    <property type="evidence" value="ECO:0007669"/>
    <property type="project" value="TreeGrafter"/>
</dbReference>
<gene>
    <name evidence="3" type="ORF">XBO1_2500011</name>
</gene>
<comment type="similarity">
    <text evidence="1">Belongs to the deoxyhypusine synthase family.</text>
</comment>
<organism evidence="3">
    <name type="scientific">Xenorhabdus bovienii str. oregonense</name>
    <dbReference type="NCBI Taxonomy" id="1398202"/>
    <lineage>
        <taxon>Bacteria</taxon>
        <taxon>Pseudomonadati</taxon>
        <taxon>Pseudomonadota</taxon>
        <taxon>Gammaproteobacteria</taxon>
        <taxon>Enterobacterales</taxon>
        <taxon>Morganellaceae</taxon>
        <taxon>Xenorhabdus</taxon>
    </lineage>
</organism>
<reference evidence="3" key="1">
    <citation type="submission" date="2013-07" db="EMBL/GenBank/DDBJ databases">
        <title>Sub-species coevolution in mutualistic symbiosis.</title>
        <authorList>
            <person name="Murfin K."/>
            <person name="Klassen J."/>
            <person name="Lee M."/>
            <person name="Forst S."/>
            <person name="Stock P."/>
            <person name="Goodrich-Blair H."/>
        </authorList>
    </citation>
    <scope>NUCLEOTIDE SEQUENCE [LARGE SCALE GENOMIC DNA]</scope>
    <source>
        <strain evidence="3">Oregonense</strain>
    </source>
</reference>
<proteinExistence type="inferred from homology"/>
<dbReference type="AlphaFoldDB" id="A0A077PB77"/>
<dbReference type="InterPro" id="IPR036982">
    <property type="entry name" value="Deoxyhypusine_synthase_sf"/>
</dbReference>
<dbReference type="SUPFAM" id="SSF52467">
    <property type="entry name" value="DHS-like NAD/FAD-binding domain"/>
    <property type="match status" value="1"/>
</dbReference>
<comment type="caution">
    <text evidence="3">The sequence shown here is derived from an EMBL/GenBank/DDBJ whole genome shotgun (WGS) entry which is preliminary data.</text>
</comment>
<evidence type="ECO:0000256" key="1">
    <source>
        <dbReference type="ARBA" id="ARBA00009892"/>
    </source>
</evidence>
<dbReference type="Proteomes" id="UP000028483">
    <property type="component" value="Unassembled WGS sequence"/>
</dbReference>
<dbReference type="GO" id="GO:0005737">
    <property type="term" value="C:cytoplasm"/>
    <property type="evidence" value="ECO:0007669"/>
    <property type="project" value="TreeGrafter"/>
</dbReference>
<sequence length="338" mass="37693">MNEMPVFDFICNDYHHFNAGALKRALFDYHKHISAGGKMFWSLAGALSTARLGIVLAPAIRAGLIHGISVTGANLEESLLHMLYGDSYQYDWNYRYLSLQDDATYLEKDFSRVTDTLVPAQVFDKLGALLKESWLNAQQQGERHFWHEYFYELALRMAQKPNYAARAKECWLLAAAQQQLPILVGGHADSSLGNFFTSECYLKELTPGIIKSDIEYMMEFYDTYQHQLAPGSGCGYMQIGGGIAGDFAMCVVPALRHDLNLPAPHWAYYCQVSDCTTSFGSYSGAGANEKITWDKINANTPAHLIESDASLVVPLLLEALLEAKQNPHAAAQRIAQFI</sequence>